<dbReference type="EMBL" id="HBGW01063201">
    <property type="protein sequence ID" value="CAD9608113.1"/>
    <property type="molecule type" value="Transcribed_RNA"/>
</dbReference>
<keyword evidence="1" id="KW-1133">Transmembrane helix</keyword>
<keyword evidence="1" id="KW-0812">Transmembrane</keyword>
<proteinExistence type="predicted"/>
<feature type="transmembrane region" description="Helical" evidence="1">
    <location>
        <begin position="167"/>
        <end position="191"/>
    </location>
</feature>
<evidence type="ECO:0000256" key="1">
    <source>
        <dbReference type="SAM" id="Phobius"/>
    </source>
</evidence>
<accession>A0A7S2LKQ0</accession>
<organism evidence="2">
    <name type="scientific">Zooxanthella nutricula</name>
    <dbReference type="NCBI Taxonomy" id="1333877"/>
    <lineage>
        <taxon>Eukaryota</taxon>
        <taxon>Sar</taxon>
        <taxon>Alveolata</taxon>
        <taxon>Dinophyceae</taxon>
        <taxon>Peridiniales</taxon>
        <taxon>Peridiniales incertae sedis</taxon>
        <taxon>Zooxanthella</taxon>
    </lineage>
</organism>
<dbReference type="AlphaFoldDB" id="A0A7S2LKQ0"/>
<protein>
    <submittedName>
        <fullName evidence="2">Uncharacterized protein</fullName>
    </submittedName>
</protein>
<keyword evidence="1" id="KW-0472">Membrane</keyword>
<gene>
    <name evidence="2" type="ORF">BRAN1462_LOCUS40285</name>
</gene>
<evidence type="ECO:0000313" key="2">
    <source>
        <dbReference type="EMBL" id="CAD9608113.1"/>
    </source>
</evidence>
<reference evidence="2" key="1">
    <citation type="submission" date="2021-01" db="EMBL/GenBank/DDBJ databases">
        <authorList>
            <person name="Corre E."/>
            <person name="Pelletier E."/>
            <person name="Niang G."/>
            <person name="Scheremetjew M."/>
            <person name="Finn R."/>
            <person name="Kale V."/>
            <person name="Holt S."/>
            <person name="Cochrane G."/>
            <person name="Meng A."/>
            <person name="Brown T."/>
            <person name="Cohen L."/>
        </authorList>
    </citation>
    <scope>NUCLEOTIDE SEQUENCE</scope>
    <source>
        <strain evidence="2">RCC3387</strain>
    </source>
</reference>
<sequence>MFRLKLFGRRLKLVAASRDFPCGLLKSPGGHCGVHSGRMFARVVALVAYCASSWGLVGGLRASHIGQDAASMGTEAKVGGIVCDGVEEFLKVMVRAKCDVGDQPVTCVYARADSLDNICDVGLSSGYVVDNPFVKFTGYNCEGSLWTAGGRLMGDGHISCSTAFTPLSIGLIVAGILGALGCCACFIMCCCCRR</sequence>
<name>A0A7S2LKQ0_9DINO</name>